<evidence type="ECO:0000259" key="3">
    <source>
        <dbReference type="PROSITE" id="PS51352"/>
    </source>
</evidence>
<dbReference type="NCBIfam" id="TIGR04183">
    <property type="entry name" value="Por_Secre_tail"/>
    <property type="match status" value="1"/>
</dbReference>
<dbReference type="InterPro" id="IPR036249">
    <property type="entry name" value="Thioredoxin-like_sf"/>
</dbReference>
<organism evidence="4 5">
    <name type="scientific">Flavobacterium litorale</name>
    <dbReference type="NCBI Taxonomy" id="2856519"/>
    <lineage>
        <taxon>Bacteria</taxon>
        <taxon>Pseudomonadati</taxon>
        <taxon>Bacteroidota</taxon>
        <taxon>Flavobacteriia</taxon>
        <taxon>Flavobacteriales</taxon>
        <taxon>Flavobacteriaceae</taxon>
        <taxon>Flavobacterium</taxon>
    </lineage>
</organism>
<protein>
    <submittedName>
        <fullName evidence="4">T9SS type A sorting domain-containing protein</fullName>
    </submittedName>
</protein>
<dbReference type="PROSITE" id="PS51352">
    <property type="entry name" value="THIOREDOXIN_2"/>
    <property type="match status" value="1"/>
</dbReference>
<gene>
    <name evidence="4" type="ORF">K1I41_05140</name>
</gene>
<dbReference type="Gene3D" id="3.40.30.10">
    <property type="entry name" value="Glutaredoxin"/>
    <property type="match status" value="1"/>
</dbReference>
<dbReference type="InterPro" id="IPR013766">
    <property type="entry name" value="Thioredoxin_domain"/>
</dbReference>
<evidence type="ECO:0000313" key="5">
    <source>
        <dbReference type="Proteomes" id="UP000825381"/>
    </source>
</evidence>
<dbReference type="Proteomes" id="UP000825381">
    <property type="component" value="Chromosome"/>
</dbReference>
<evidence type="ECO:0000256" key="2">
    <source>
        <dbReference type="SAM" id="SignalP"/>
    </source>
</evidence>
<dbReference type="RefSeq" id="WP_220641612.1">
    <property type="nucleotide sequence ID" value="NZ_CP080429.1"/>
</dbReference>
<proteinExistence type="predicted"/>
<evidence type="ECO:0000256" key="1">
    <source>
        <dbReference type="ARBA" id="ARBA00022729"/>
    </source>
</evidence>
<feature type="chain" id="PRO_5047270953" evidence="2">
    <location>
        <begin position="20"/>
        <end position="487"/>
    </location>
</feature>
<feature type="domain" description="Thioredoxin" evidence="3">
    <location>
        <begin position="21"/>
        <end position="173"/>
    </location>
</feature>
<keyword evidence="1 2" id="KW-0732">Signal</keyword>
<keyword evidence="5" id="KW-1185">Reference proteome</keyword>
<sequence length="487" mass="51847">MKKRLLLGILALAGFSANAQLASGSQAPDFTATDINGVEHHLQTYLDQGKTVIMDVSATWCGPCWGFHSKHVLDDLHKAYGPAGSDEIVVLFVEGDGSTGMADLNGETDSSQGDWVTGTSYPIIDSATISNQYSIAYFPTLYRICPNGLVYEMSILNTTTAATLMADINQCSPVNGLDKHAEIKESTVGICDVVSTSNFDVEVKNYGNETITNAEVSLNYDGNVVATETFNINLATFASANLSFEGVELDSNKEYTVELNQINGSTPSVAELAVNNLSVVAAPPTDNNFGIHVYTDNYPAEITWDVKDSNGDIVASGGPYQAGPGTAGAGGPDANTVKMYTVNVPEGTSDCYEINMYDSYGDGWSLSTNQNGIEIVSGGEVVASYLVRNFGTEVKFGAAFTTNGVLSTPAIETSRFSVYPNPSNGIFNFETQETIAVTVMDLTGKVVYSAKEINNGDVMNLSNLQSGMYIAKIVGATAERTEKLVIK</sequence>
<dbReference type="InterPro" id="IPR026444">
    <property type="entry name" value="Secre_tail"/>
</dbReference>
<dbReference type="Pfam" id="PF18962">
    <property type="entry name" value="Por_Secre_tail"/>
    <property type="match status" value="1"/>
</dbReference>
<dbReference type="SUPFAM" id="SSF52833">
    <property type="entry name" value="Thioredoxin-like"/>
    <property type="match status" value="1"/>
</dbReference>
<name>A0ABX8V8W0_9FLAO</name>
<accession>A0ABX8V8W0</accession>
<dbReference type="EMBL" id="CP080429">
    <property type="protein sequence ID" value="QYJ69277.1"/>
    <property type="molecule type" value="Genomic_DNA"/>
</dbReference>
<reference evidence="4 5" key="1">
    <citation type="submission" date="2021-07" db="EMBL/GenBank/DDBJ databases">
        <title>Flavobacterium WSW3-B6 sp.nov, isolated from seaweed.</title>
        <authorList>
            <person name="Muhammad N."/>
            <person name="Ho H."/>
            <person name="Lee Y.-J."/>
            <person name="Nguyen T."/>
            <person name="Ho J."/>
            <person name="Kim S.-G."/>
        </authorList>
    </citation>
    <scope>NUCLEOTIDE SEQUENCE [LARGE SCALE GENOMIC DNA]</scope>
    <source>
        <strain evidence="4 5">WSW3-B6</strain>
    </source>
</reference>
<feature type="signal peptide" evidence="2">
    <location>
        <begin position="1"/>
        <end position="19"/>
    </location>
</feature>
<evidence type="ECO:0000313" key="4">
    <source>
        <dbReference type="EMBL" id="QYJ69277.1"/>
    </source>
</evidence>